<evidence type="ECO:0000313" key="1">
    <source>
        <dbReference type="EMBL" id="AKJ28501.1"/>
    </source>
</evidence>
<accession>A0A0G3BMB9</accession>
<name>A0A0G3BMB9_9BURK</name>
<gene>
    <name evidence="1" type="ORF">AAW51_1810</name>
</gene>
<protein>
    <submittedName>
        <fullName evidence="1">Mobile element protein</fullName>
    </submittedName>
</protein>
<dbReference type="AlphaFoldDB" id="A0A0G3BMB9"/>
<reference evidence="1 2" key="1">
    <citation type="submission" date="2015-05" db="EMBL/GenBank/DDBJ databases">
        <authorList>
            <person name="Tang B."/>
            <person name="Yu Y."/>
        </authorList>
    </citation>
    <scope>NUCLEOTIDE SEQUENCE [LARGE SCALE GENOMIC DNA]</scope>
    <source>
        <strain evidence="1 2">DSM 7029</strain>
    </source>
</reference>
<proteinExistence type="predicted"/>
<sequence>MEVRHKQATIDKLTHENATLKRLKFAAGREHFNAEQRRLLEDTLDADLQAVAWWC</sequence>
<dbReference type="Proteomes" id="UP000035352">
    <property type="component" value="Chromosome"/>
</dbReference>
<dbReference type="EMBL" id="CP011371">
    <property type="protein sequence ID" value="AKJ28501.1"/>
    <property type="molecule type" value="Genomic_DNA"/>
</dbReference>
<dbReference type="KEGG" id="pbh:AAW51_1810"/>
<dbReference type="PATRIC" id="fig|413882.6.peg.1905"/>
<dbReference type="OrthoDB" id="9794514at2"/>
<organism evidence="1 2">
    <name type="scientific">Caldimonas brevitalea</name>
    <dbReference type="NCBI Taxonomy" id="413882"/>
    <lineage>
        <taxon>Bacteria</taxon>
        <taxon>Pseudomonadati</taxon>
        <taxon>Pseudomonadota</taxon>
        <taxon>Betaproteobacteria</taxon>
        <taxon>Burkholderiales</taxon>
        <taxon>Sphaerotilaceae</taxon>
        <taxon>Caldimonas</taxon>
    </lineage>
</organism>
<evidence type="ECO:0000313" key="2">
    <source>
        <dbReference type="Proteomes" id="UP000035352"/>
    </source>
</evidence>
<keyword evidence="2" id="KW-1185">Reference proteome</keyword>